<dbReference type="AlphaFoldDB" id="A0A2J7Z2V4"/>
<comment type="caution">
    <text evidence="1">The sequence shown here is derived from an EMBL/GenBank/DDBJ whole genome shotgun (WGS) entry which is preliminary data.</text>
</comment>
<evidence type="ECO:0000313" key="2">
    <source>
        <dbReference type="Proteomes" id="UP000236520"/>
    </source>
</evidence>
<accession>A0A2J7Z2V4</accession>
<protein>
    <submittedName>
        <fullName evidence="1">Uncharacterized protein</fullName>
    </submittedName>
</protein>
<sequence>MGASSLLLRAEGSVTSMPPAVHRIIPLVSGSVCVICPGRTGTNALPVGGRAITARTGRLNPRHVWQTAANTACGHDHRGRQRGLPAARRRAARFFPVPATVVITKDDRILEPASDEMVGL</sequence>
<proteinExistence type="predicted"/>
<organism evidence="1 2">
    <name type="scientific">Streptomyces malaysiensis</name>
    <dbReference type="NCBI Taxonomy" id="92644"/>
    <lineage>
        <taxon>Bacteria</taxon>
        <taxon>Bacillati</taxon>
        <taxon>Actinomycetota</taxon>
        <taxon>Actinomycetes</taxon>
        <taxon>Kitasatosporales</taxon>
        <taxon>Streptomycetaceae</taxon>
        <taxon>Streptomyces</taxon>
        <taxon>Streptomyces violaceusniger group</taxon>
    </lineage>
</organism>
<dbReference type="EMBL" id="LJIW01000001">
    <property type="protein sequence ID" value="PNG94612.1"/>
    <property type="molecule type" value="Genomic_DNA"/>
</dbReference>
<dbReference type="Proteomes" id="UP000236520">
    <property type="component" value="Unassembled WGS sequence"/>
</dbReference>
<name>A0A2J7Z2V4_STRMQ</name>
<reference evidence="1 2" key="1">
    <citation type="submission" date="2015-09" db="EMBL/GenBank/DDBJ databases">
        <title>Genome sequence, genome mining and natural product profiling of a biocontrol bacterium Streptomyces malaysiensis F913.</title>
        <authorList>
            <person name="Xu Y."/>
            <person name="Wei J."/>
            <person name="Xie J."/>
            <person name="Li T."/>
            <person name="Zhou Z."/>
        </authorList>
    </citation>
    <scope>NUCLEOTIDE SEQUENCE [LARGE SCALE GENOMIC DNA]</scope>
    <source>
        <strain evidence="1 2">F913</strain>
    </source>
</reference>
<gene>
    <name evidence="1" type="ORF">SMF913_10637</name>
</gene>
<keyword evidence="2" id="KW-1185">Reference proteome</keyword>
<evidence type="ECO:0000313" key="1">
    <source>
        <dbReference type="EMBL" id="PNG94612.1"/>
    </source>
</evidence>